<dbReference type="Gene3D" id="3.80.10.10">
    <property type="entry name" value="Ribonuclease Inhibitor"/>
    <property type="match status" value="1"/>
</dbReference>
<proteinExistence type="predicted"/>
<dbReference type="Pfam" id="PF13855">
    <property type="entry name" value="LRR_8"/>
    <property type="match status" value="1"/>
</dbReference>
<evidence type="ECO:0000256" key="1">
    <source>
        <dbReference type="ARBA" id="ARBA00022614"/>
    </source>
</evidence>
<keyword evidence="6" id="KW-1185">Reference proteome</keyword>
<reference evidence="5" key="1">
    <citation type="submission" date="2022-01" db="EMBL/GenBank/DDBJ databases">
        <authorList>
            <person name="King R."/>
        </authorList>
    </citation>
    <scope>NUCLEOTIDE SEQUENCE</scope>
</reference>
<accession>A0A9P0G6D4</accession>
<evidence type="ECO:0000256" key="4">
    <source>
        <dbReference type="SAM" id="Phobius"/>
    </source>
</evidence>
<sequence length="335" mass="39230">MAPKVNVKERFNDGEIDLSMSDLNDVPVKEILTLKRVYSLDLSNNSLTRLPKSFSTLTSLSVLDLSRNGLKELPEDFGNLIKLRHLDLYRNQLQQLPLSFSKLKSLKWLDLKDNPLVPAVSKVAGLCIDTKACQTCAKNIIDFYSRLESQVAAELEMRNRDRQKQLEFNQKKKQEEKKEMKKQKHKEKKNTPKSSEPKKADVEKVNIVKSKDVKVEKKSRSFFASVLKLFFLVLSVYLSYVFIKVKNAEDIISSARAMVIDDYFKVLSVSQVWWKEFLIVSKVWWKEFLIVSEVWRKEFLVVSQVWWKQFLDVSQALWKITRNYVHEFYNNYAGN</sequence>
<keyword evidence="1" id="KW-0433">Leucine-rich repeat</keyword>
<dbReference type="InterPro" id="IPR003591">
    <property type="entry name" value="Leu-rich_rpt_typical-subtyp"/>
</dbReference>
<name>A0A9P0G6D4_9CUCU</name>
<dbReference type="Proteomes" id="UP001153636">
    <property type="component" value="Chromosome 1"/>
</dbReference>
<evidence type="ECO:0000313" key="6">
    <source>
        <dbReference type="Proteomes" id="UP001153636"/>
    </source>
</evidence>
<evidence type="ECO:0008006" key="7">
    <source>
        <dbReference type="Google" id="ProtNLM"/>
    </source>
</evidence>
<dbReference type="SUPFAM" id="SSF52058">
    <property type="entry name" value="L domain-like"/>
    <property type="match status" value="1"/>
</dbReference>
<dbReference type="EMBL" id="OV651813">
    <property type="protein sequence ID" value="CAH1098467.1"/>
    <property type="molecule type" value="Genomic_DNA"/>
</dbReference>
<evidence type="ECO:0000256" key="3">
    <source>
        <dbReference type="SAM" id="MobiDB-lite"/>
    </source>
</evidence>
<protein>
    <recommendedName>
        <fullName evidence="7">Leucine-rich repeat-containing protein 59</fullName>
    </recommendedName>
</protein>
<gene>
    <name evidence="5" type="ORF">PSYICH_LOCUS1295</name>
</gene>
<organism evidence="5 6">
    <name type="scientific">Psylliodes chrysocephalus</name>
    <dbReference type="NCBI Taxonomy" id="3402493"/>
    <lineage>
        <taxon>Eukaryota</taxon>
        <taxon>Metazoa</taxon>
        <taxon>Ecdysozoa</taxon>
        <taxon>Arthropoda</taxon>
        <taxon>Hexapoda</taxon>
        <taxon>Insecta</taxon>
        <taxon>Pterygota</taxon>
        <taxon>Neoptera</taxon>
        <taxon>Endopterygota</taxon>
        <taxon>Coleoptera</taxon>
        <taxon>Polyphaga</taxon>
        <taxon>Cucujiformia</taxon>
        <taxon>Chrysomeloidea</taxon>
        <taxon>Chrysomelidae</taxon>
        <taxon>Galerucinae</taxon>
        <taxon>Alticini</taxon>
        <taxon>Psylliodes</taxon>
    </lineage>
</organism>
<dbReference type="GO" id="GO:0005737">
    <property type="term" value="C:cytoplasm"/>
    <property type="evidence" value="ECO:0007669"/>
    <property type="project" value="TreeGrafter"/>
</dbReference>
<dbReference type="AlphaFoldDB" id="A0A9P0G6D4"/>
<dbReference type="PRINTS" id="PR00019">
    <property type="entry name" value="LEURICHRPT"/>
</dbReference>
<dbReference type="OrthoDB" id="1394818at2759"/>
<keyword evidence="4" id="KW-1133">Transmembrane helix</keyword>
<keyword evidence="2" id="KW-0677">Repeat</keyword>
<dbReference type="PANTHER" id="PTHR48051:SF1">
    <property type="entry name" value="RAS SUPPRESSOR PROTEIN 1"/>
    <property type="match status" value="1"/>
</dbReference>
<dbReference type="InterPro" id="IPR001611">
    <property type="entry name" value="Leu-rich_rpt"/>
</dbReference>
<feature type="compositionally biased region" description="Basic and acidic residues" evidence="3">
    <location>
        <begin position="163"/>
        <end position="179"/>
    </location>
</feature>
<dbReference type="InterPro" id="IPR050216">
    <property type="entry name" value="LRR_domain-containing"/>
</dbReference>
<keyword evidence="4" id="KW-0472">Membrane</keyword>
<feature type="transmembrane region" description="Helical" evidence="4">
    <location>
        <begin position="221"/>
        <end position="243"/>
    </location>
</feature>
<dbReference type="SMART" id="SM00369">
    <property type="entry name" value="LRR_TYP"/>
    <property type="match status" value="4"/>
</dbReference>
<dbReference type="InterPro" id="IPR032675">
    <property type="entry name" value="LRR_dom_sf"/>
</dbReference>
<feature type="region of interest" description="Disordered" evidence="3">
    <location>
        <begin position="163"/>
        <end position="200"/>
    </location>
</feature>
<keyword evidence="4" id="KW-0812">Transmembrane</keyword>
<dbReference type="PANTHER" id="PTHR48051">
    <property type="match status" value="1"/>
</dbReference>
<evidence type="ECO:0000313" key="5">
    <source>
        <dbReference type="EMBL" id="CAH1098467.1"/>
    </source>
</evidence>
<evidence type="ECO:0000256" key="2">
    <source>
        <dbReference type="ARBA" id="ARBA00022737"/>
    </source>
</evidence>
<dbReference type="PROSITE" id="PS51450">
    <property type="entry name" value="LRR"/>
    <property type="match status" value="2"/>
</dbReference>
<dbReference type="Pfam" id="PF00560">
    <property type="entry name" value="LRR_1"/>
    <property type="match status" value="1"/>
</dbReference>